<organism evidence="1">
    <name type="scientific">Arion vulgaris</name>
    <dbReference type="NCBI Taxonomy" id="1028688"/>
    <lineage>
        <taxon>Eukaryota</taxon>
        <taxon>Metazoa</taxon>
        <taxon>Spiralia</taxon>
        <taxon>Lophotrochozoa</taxon>
        <taxon>Mollusca</taxon>
        <taxon>Gastropoda</taxon>
        <taxon>Heterobranchia</taxon>
        <taxon>Euthyneura</taxon>
        <taxon>Panpulmonata</taxon>
        <taxon>Eupulmonata</taxon>
        <taxon>Stylommatophora</taxon>
        <taxon>Helicina</taxon>
        <taxon>Arionoidea</taxon>
        <taxon>Arionidae</taxon>
        <taxon>Arion</taxon>
    </lineage>
</organism>
<sequence>MFWTCKYATRNQEDNVVKESKGFYHPSPHRHYHRCIQNERRRKHVGVTR</sequence>
<protein>
    <submittedName>
        <fullName evidence="1">Uncharacterized protein</fullName>
    </submittedName>
</protein>
<accession>A0A0B7A928</accession>
<name>A0A0B7A928_9EUPU</name>
<reference evidence="1" key="1">
    <citation type="submission" date="2014-12" db="EMBL/GenBank/DDBJ databases">
        <title>Insight into the proteome of Arion vulgaris.</title>
        <authorList>
            <person name="Aradska J."/>
            <person name="Bulat T."/>
            <person name="Smidak R."/>
            <person name="Sarate P."/>
            <person name="Gangsoo J."/>
            <person name="Sialana F."/>
            <person name="Bilban M."/>
            <person name="Lubec G."/>
        </authorList>
    </citation>
    <scope>NUCLEOTIDE SEQUENCE</scope>
    <source>
        <tissue evidence="1">Skin</tissue>
    </source>
</reference>
<proteinExistence type="predicted"/>
<evidence type="ECO:0000313" key="1">
    <source>
        <dbReference type="EMBL" id="CEK77288.1"/>
    </source>
</evidence>
<dbReference type="AlphaFoldDB" id="A0A0B7A928"/>
<gene>
    <name evidence="1" type="primary">ORF103869</name>
</gene>
<dbReference type="EMBL" id="HACG01030423">
    <property type="protein sequence ID" value="CEK77288.1"/>
    <property type="molecule type" value="Transcribed_RNA"/>
</dbReference>
<feature type="non-terminal residue" evidence="1">
    <location>
        <position position="49"/>
    </location>
</feature>